<dbReference type="CDD" id="cd23165">
    <property type="entry name" value="Prefoldin_4"/>
    <property type="match status" value="1"/>
</dbReference>
<dbReference type="PANTHER" id="PTHR21100:SF9">
    <property type="entry name" value="PREFOLDIN SUBUNIT 4"/>
    <property type="match status" value="1"/>
</dbReference>
<dbReference type="GO" id="GO:0006457">
    <property type="term" value="P:protein folding"/>
    <property type="evidence" value="ECO:0007669"/>
    <property type="project" value="UniProtKB-UniRule"/>
</dbReference>
<evidence type="ECO:0000256" key="4">
    <source>
        <dbReference type="PIRNR" id="PIRNR016477"/>
    </source>
</evidence>
<dbReference type="GO" id="GO:0005737">
    <property type="term" value="C:cytoplasm"/>
    <property type="evidence" value="ECO:0007669"/>
    <property type="project" value="UniProtKB-ARBA"/>
</dbReference>
<feature type="coiled-coil region" evidence="5">
    <location>
        <begin position="29"/>
        <end position="59"/>
    </location>
</feature>
<dbReference type="Pfam" id="PF01920">
    <property type="entry name" value="Prefoldin_2"/>
    <property type="match status" value="1"/>
</dbReference>
<proteinExistence type="inferred from homology"/>
<evidence type="ECO:0000256" key="2">
    <source>
        <dbReference type="ARBA" id="ARBA00023186"/>
    </source>
</evidence>
<dbReference type="GO" id="GO:0051082">
    <property type="term" value="F:unfolded protein binding"/>
    <property type="evidence" value="ECO:0007669"/>
    <property type="project" value="InterPro"/>
</dbReference>
<dbReference type="AlphaFoldDB" id="A0A6B2LRB2"/>
<name>A0A6B2LRB2_9EUKA</name>
<evidence type="ECO:0000256" key="1">
    <source>
        <dbReference type="ARBA" id="ARBA00008045"/>
    </source>
</evidence>
<reference evidence="6" key="1">
    <citation type="journal article" date="2020" name="J. Eukaryot. Microbiol.">
        <title>De novo Sequencing, Assembly and Annotation of the Transcriptome for the Free-Living Testate Amoeba Arcella intermedia.</title>
        <authorList>
            <person name="Ribeiro G.M."/>
            <person name="Porfirio-Sousa A.L."/>
            <person name="Maurer-Alcala X.X."/>
            <person name="Katz L.A."/>
            <person name="Lahr D.J.G."/>
        </authorList>
    </citation>
    <scope>NUCLEOTIDE SEQUENCE</scope>
</reference>
<dbReference type="EMBL" id="GIBP01010605">
    <property type="protein sequence ID" value="NDV39574.1"/>
    <property type="molecule type" value="Transcribed_RNA"/>
</dbReference>
<dbReference type="InterPro" id="IPR016661">
    <property type="entry name" value="PFDN4"/>
</dbReference>
<evidence type="ECO:0000256" key="3">
    <source>
        <dbReference type="ARBA" id="ARBA00024667"/>
    </source>
</evidence>
<comment type="similarity">
    <text evidence="1 4">Belongs to the prefoldin subunit beta family.</text>
</comment>
<comment type="subunit">
    <text evidence="4">Heterohexamer of two PFD-alpha type and four PFD-beta type subunits.</text>
</comment>
<dbReference type="InterPro" id="IPR002777">
    <property type="entry name" value="PFD_beta-like"/>
</dbReference>
<dbReference type="GO" id="GO:0016272">
    <property type="term" value="C:prefoldin complex"/>
    <property type="evidence" value="ECO:0007669"/>
    <property type="project" value="UniProtKB-UniRule"/>
</dbReference>
<organism evidence="6">
    <name type="scientific">Arcella intermedia</name>
    <dbReference type="NCBI Taxonomy" id="1963864"/>
    <lineage>
        <taxon>Eukaryota</taxon>
        <taxon>Amoebozoa</taxon>
        <taxon>Tubulinea</taxon>
        <taxon>Elardia</taxon>
        <taxon>Arcellinida</taxon>
        <taxon>Sphaerothecina</taxon>
        <taxon>Arcellidae</taxon>
        <taxon>Arcella</taxon>
    </lineage>
</organism>
<keyword evidence="2 4" id="KW-0143">Chaperone</keyword>
<dbReference type="SUPFAM" id="SSF46579">
    <property type="entry name" value="Prefoldin"/>
    <property type="match status" value="1"/>
</dbReference>
<protein>
    <recommendedName>
        <fullName evidence="4">Prefoldin subunit 4</fullName>
    </recommendedName>
</protein>
<comment type="function">
    <text evidence="3 4">Binds specifically to cytosolic chaperonin (c-CPN) and transfers target proteins to it. Binds to nascent polypeptide chain and promotes folding in an environment in which there are many competing pathways for nonnative proteins.</text>
</comment>
<keyword evidence="5" id="KW-0175">Coiled coil</keyword>
<evidence type="ECO:0000256" key="5">
    <source>
        <dbReference type="SAM" id="Coils"/>
    </source>
</evidence>
<sequence>MQELEPAETEVTWNDQQMINKFGRANLRYHELLSDLKGKQTELEDLKEAENEILVSDEEYVKYRIGEIYVSVPQSEAEEMIGKEAEKVEQQTQLISKEIDALKKIMAELKVQLYGRFGKSINLEED</sequence>
<evidence type="ECO:0000313" key="6">
    <source>
        <dbReference type="EMBL" id="NDV39574.1"/>
    </source>
</evidence>
<dbReference type="FunFam" id="1.10.287.370:FF:000005">
    <property type="entry name" value="Prefoldin subunit 4"/>
    <property type="match status" value="1"/>
</dbReference>
<dbReference type="PIRSF" id="PIRSF016477">
    <property type="entry name" value="Prefoldin_subunit_4"/>
    <property type="match status" value="1"/>
</dbReference>
<accession>A0A6B2LRB2</accession>
<dbReference type="PANTHER" id="PTHR21100">
    <property type="entry name" value="PREFOLDIN SUBUNIT 4"/>
    <property type="match status" value="1"/>
</dbReference>